<dbReference type="KEGG" id="nhe:NECHADRAFT_99851"/>
<evidence type="ECO:0000313" key="3">
    <source>
        <dbReference type="Proteomes" id="UP000005206"/>
    </source>
</evidence>
<dbReference type="HOGENOM" id="CLU_1907229_0_0_1"/>
<accession>C7ZLU6</accession>
<sequence length="133" mass="13314">MKLSAISLGVVLASQASGFFFKPIPLPLFKPIPLWSIPIRGGIGGGGGGGGGSPPAPQSCPAPICPAPTCPAPSCPPPSCPPPSCPAPTCPMPVCPVPPNCAAVANCESNSGMSKMKNGLQPDKHHKVRLEEG</sequence>
<keyword evidence="3" id="KW-1185">Reference proteome</keyword>
<name>C7ZLU6_FUSV7</name>
<evidence type="ECO:0000313" key="2">
    <source>
        <dbReference type="EMBL" id="EEU35025.1"/>
    </source>
</evidence>
<proteinExistence type="predicted"/>
<dbReference type="Proteomes" id="UP000005206">
    <property type="component" value="Chromosome 4"/>
</dbReference>
<protein>
    <submittedName>
        <fullName evidence="2">Uncharacterized protein</fullName>
    </submittedName>
</protein>
<dbReference type="AlphaFoldDB" id="C7ZLU6"/>
<evidence type="ECO:0000256" key="1">
    <source>
        <dbReference type="SAM" id="MobiDB-lite"/>
    </source>
</evidence>
<feature type="region of interest" description="Disordered" evidence="1">
    <location>
        <begin position="112"/>
        <end position="133"/>
    </location>
</feature>
<dbReference type="RefSeq" id="XP_003040738.1">
    <property type="nucleotide sequence ID" value="XM_003040692.1"/>
</dbReference>
<dbReference type="VEuPathDB" id="FungiDB:NECHADRAFT_99851"/>
<feature type="compositionally biased region" description="Basic residues" evidence="1">
    <location>
        <begin position="124"/>
        <end position="133"/>
    </location>
</feature>
<reference evidence="2 3" key="1">
    <citation type="journal article" date="2009" name="PLoS Genet.">
        <title>The genome of Nectria haematococca: contribution of supernumerary chromosomes to gene expansion.</title>
        <authorList>
            <person name="Coleman J.J."/>
            <person name="Rounsley S.D."/>
            <person name="Rodriguez-Carres M."/>
            <person name="Kuo A."/>
            <person name="Wasmann C.C."/>
            <person name="Grimwood J."/>
            <person name="Schmutz J."/>
            <person name="Taga M."/>
            <person name="White G.J."/>
            <person name="Zhou S."/>
            <person name="Schwartz D.C."/>
            <person name="Freitag M."/>
            <person name="Ma L.J."/>
            <person name="Danchin E.G."/>
            <person name="Henrissat B."/>
            <person name="Coutinho P.M."/>
            <person name="Nelson D.R."/>
            <person name="Straney D."/>
            <person name="Napoli C.A."/>
            <person name="Barker B.M."/>
            <person name="Gribskov M."/>
            <person name="Rep M."/>
            <person name="Kroken S."/>
            <person name="Molnar I."/>
            <person name="Rensing C."/>
            <person name="Kennell J.C."/>
            <person name="Zamora J."/>
            <person name="Farman M.L."/>
            <person name="Selker E.U."/>
            <person name="Salamov A."/>
            <person name="Shapiro H."/>
            <person name="Pangilinan J."/>
            <person name="Lindquist E."/>
            <person name="Lamers C."/>
            <person name="Grigoriev I.V."/>
            <person name="Geiser D.M."/>
            <person name="Covert S.F."/>
            <person name="Temporini E."/>
            <person name="Vanetten H.D."/>
        </authorList>
    </citation>
    <scope>NUCLEOTIDE SEQUENCE [LARGE SCALE GENOMIC DNA]</scope>
    <source>
        <strain evidence="3">ATCC MYA-4622 / CBS 123669 / FGSC 9596 / NRRL 45880 / 77-13-4</strain>
    </source>
</reference>
<gene>
    <name evidence="2" type="ORF">NECHADRAFT_99851</name>
</gene>
<dbReference type="InParanoid" id="C7ZLU6"/>
<organism evidence="2 3">
    <name type="scientific">Fusarium vanettenii (strain ATCC MYA-4622 / CBS 123669 / FGSC 9596 / NRRL 45880 / 77-13-4)</name>
    <name type="common">Fusarium solani subsp. pisi</name>
    <dbReference type="NCBI Taxonomy" id="660122"/>
    <lineage>
        <taxon>Eukaryota</taxon>
        <taxon>Fungi</taxon>
        <taxon>Dikarya</taxon>
        <taxon>Ascomycota</taxon>
        <taxon>Pezizomycotina</taxon>
        <taxon>Sordariomycetes</taxon>
        <taxon>Hypocreomycetidae</taxon>
        <taxon>Hypocreales</taxon>
        <taxon>Nectriaceae</taxon>
        <taxon>Fusarium</taxon>
        <taxon>Fusarium solani species complex</taxon>
        <taxon>Fusarium vanettenii</taxon>
    </lineage>
</organism>
<dbReference type="EMBL" id="GG698947">
    <property type="protein sequence ID" value="EEU35025.1"/>
    <property type="molecule type" value="Genomic_DNA"/>
</dbReference>
<dbReference type="GeneID" id="9679154"/>